<keyword evidence="11" id="KW-1185">Reference proteome</keyword>
<keyword evidence="4 8" id="KW-1133">Transmembrane helix</keyword>
<evidence type="ECO:0000256" key="6">
    <source>
        <dbReference type="ARBA" id="ARBA00023136"/>
    </source>
</evidence>
<dbReference type="GO" id="GO:0005743">
    <property type="term" value="C:mitochondrial inner membrane"/>
    <property type="evidence" value="ECO:0007669"/>
    <property type="project" value="UniProtKB-SubCell"/>
</dbReference>
<accession>G1KV41</accession>
<dbReference type="GO" id="GO:0050727">
    <property type="term" value="P:regulation of inflammatory response"/>
    <property type="evidence" value="ECO:0007669"/>
    <property type="project" value="Ensembl"/>
</dbReference>
<dbReference type="GO" id="GO:0006909">
    <property type="term" value="P:phagocytosis"/>
    <property type="evidence" value="ECO:0007669"/>
    <property type="project" value="Ensembl"/>
</dbReference>
<dbReference type="GeneTree" id="ENSGT00950000183167"/>
<dbReference type="HOGENOM" id="CLU_049801_0_0_1"/>
<evidence type="ECO:0000256" key="2">
    <source>
        <dbReference type="ARBA" id="ARBA00022692"/>
    </source>
</evidence>
<feature type="domain" description="Letm1 RBD" evidence="9">
    <location>
        <begin position="187"/>
        <end position="366"/>
    </location>
</feature>
<dbReference type="InterPro" id="IPR044202">
    <property type="entry name" value="LETM1/MDM38-like"/>
</dbReference>
<dbReference type="PROSITE" id="PS51758">
    <property type="entry name" value="LETM1_RBD"/>
    <property type="match status" value="1"/>
</dbReference>
<evidence type="ECO:0000313" key="10">
    <source>
        <dbReference type="Ensembl" id="ENSACAP00000018251.2"/>
    </source>
</evidence>
<dbReference type="AlphaFoldDB" id="G1KV41"/>
<dbReference type="eggNOG" id="KOG4263">
    <property type="taxonomic scope" value="Eukaryota"/>
</dbReference>
<dbReference type="PANTHER" id="PTHR14009">
    <property type="entry name" value="LEUCINE ZIPPER-EF-HAND CONTAINING TRANSMEMBRANE PROTEIN"/>
    <property type="match status" value="1"/>
</dbReference>
<keyword evidence="6 8" id="KW-0472">Membrane</keyword>
<dbReference type="GO" id="GO:0007005">
    <property type="term" value="P:mitochondrion organization"/>
    <property type="evidence" value="ECO:0007669"/>
    <property type="project" value="Ensembl"/>
</dbReference>
<dbReference type="OrthoDB" id="73691at2759"/>
<dbReference type="InterPro" id="IPR033122">
    <property type="entry name" value="LETM1-like_RBD"/>
</dbReference>
<sequence length="366" mass="42597">MKAAAASSVLLLRGRCGCVSLRRAPFPASAPFFRAVRVPEPPLWPALRPPACQFSANSKNVFSALVSKVKHMNNKYERFLERTFPRFYKLYSTFFKGFRIFFLEVKEIRRIKENMYHKKIQFHQLPYREMERLRQFRRDVIKAIPVGILSLPPFANYLVLLLMYLFPRQLLIRHFWTPEQQAEFLNTYHNIRKEAYPEVLAGLQHLSHTLDDPHLRKQMLDLCKKVQEGSHPDINELKAVRTLFVGHPFGIQRLRVQQVKVLSRVLFLTPRLPSFFLRSRLQSHVLELYHLDHAMLKLGVRELTDEEVQMACYIRGLNSVHLSPSACRLWLDQWLALSCSLKGAETSLLAHGMVLLSTNFTPSSMG</sequence>
<dbReference type="Pfam" id="PF07766">
    <property type="entry name" value="LETM1_RBD"/>
    <property type="match status" value="1"/>
</dbReference>
<dbReference type="GO" id="GO:0006754">
    <property type="term" value="P:ATP biosynthetic process"/>
    <property type="evidence" value="ECO:0007669"/>
    <property type="project" value="Ensembl"/>
</dbReference>
<dbReference type="Proteomes" id="UP000001646">
    <property type="component" value="Chromosome 2"/>
</dbReference>
<evidence type="ECO:0000256" key="1">
    <source>
        <dbReference type="ARBA" id="ARBA00004434"/>
    </source>
</evidence>
<gene>
    <name evidence="10" type="primary">LETMD1</name>
</gene>
<proteinExistence type="predicted"/>
<dbReference type="GO" id="GO:0006954">
    <property type="term" value="P:inflammatory response"/>
    <property type="evidence" value="ECO:0007669"/>
    <property type="project" value="Ensembl"/>
</dbReference>
<dbReference type="CTD" id="25875"/>
<evidence type="ECO:0000256" key="4">
    <source>
        <dbReference type="ARBA" id="ARBA00022989"/>
    </source>
</evidence>
<dbReference type="GO" id="GO:0060090">
    <property type="term" value="F:molecular adaptor activity"/>
    <property type="evidence" value="ECO:0007669"/>
    <property type="project" value="Ensembl"/>
</dbReference>
<dbReference type="GO" id="GO:0034142">
    <property type="term" value="P:toll-like receptor 4 signaling pathway"/>
    <property type="evidence" value="ECO:0007669"/>
    <property type="project" value="Ensembl"/>
</dbReference>
<dbReference type="GO" id="GO:1903409">
    <property type="term" value="P:reactive oxygen species biosynthetic process"/>
    <property type="evidence" value="ECO:0007669"/>
    <property type="project" value="Ensembl"/>
</dbReference>
<dbReference type="GO" id="GO:0005654">
    <property type="term" value="C:nucleoplasm"/>
    <property type="evidence" value="ECO:0007669"/>
    <property type="project" value="Ensembl"/>
</dbReference>
<evidence type="ECO:0000313" key="11">
    <source>
        <dbReference type="Proteomes" id="UP000001646"/>
    </source>
</evidence>
<dbReference type="GO" id="GO:0038061">
    <property type="term" value="P:non-canonical NF-kappaB signal transduction"/>
    <property type="evidence" value="ECO:0007669"/>
    <property type="project" value="Ensembl"/>
</dbReference>
<dbReference type="GO" id="GO:0051560">
    <property type="term" value="P:mitochondrial calcium ion homeostasis"/>
    <property type="evidence" value="ECO:0007669"/>
    <property type="project" value="Ensembl"/>
</dbReference>
<keyword evidence="3" id="KW-0999">Mitochondrion inner membrane</keyword>
<keyword evidence="5 7" id="KW-0496">Mitochondrion</keyword>
<dbReference type="GO" id="GO:0120162">
    <property type="term" value="P:positive regulation of cold-induced thermogenesis"/>
    <property type="evidence" value="ECO:0007669"/>
    <property type="project" value="Ensembl"/>
</dbReference>
<evidence type="ECO:0000259" key="9">
    <source>
        <dbReference type="PROSITE" id="PS51758"/>
    </source>
</evidence>
<dbReference type="GO" id="GO:0032496">
    <property type="term" value="P:response to lipopolysaccharide"/>
    <property type="evidence" value="ECO:0007669"/>
    <property type="project" value="Ensembl"/>
</dbReference>
<reference evidence="10" key="2">
    <citation type="submission" date="2025-08" db="UniProtKB">
        <authorList>
            <consortium name="Ensembl"/>
        </authorList>
    </citation>
    <scope>IDENTIFICATION</scope>
</reference>
<name>G1KV41_ANOCA</name>
<reference evidence="10" key="3">
    <citation type="submission" date="2025-09" db="UniProtKB">
        <authorList>
            <consortium name="Ensembl"/>
        </authorList>
    </citation>
    <scope>IDENTIFICATION</scope>
</reference>
<dbReference type="GO" id="GO:0005730">
    <property type="term" value="C:nucleolus"/>
    <property type="evidence" value="ECO:0007669"/>
    <property type="project" value="Ensembl"/>
</dbReference>
<dbReference type="GeneID" id="100561096"/>
<dbReference type="GO" id="GO:0043022">
    <property type="term" value="F:ribosome binding"/>
    <property type="evidence" value="ECO:0007669"/>
    <property type="project" value="InterPro"/>
</dbReference>
<dbReference type="GO" id="GO:0050764">
    <property type="term" value="P:regulation of phagocytosis"/>
    <property type="evidence" value="ECO:0007669"/>
    <property type="project" value="Ensembl"/>
</dbReference>
<feature type="transmembrane region" description="Helical" evidence="8">
    <location>
        <begin position="143"/>
        <end position="166"/>
    </location>
</feature>
<dbReference type="GO" id="GO:0005739">
    <property type="term" value="C:mitochondrion"/>
    <property type="evidence" value="ECO:0000318"/>
    <property type="project" value="GO_Central"/>
</dbReference>
<evidence type="ECO:0000256" key="7">
    <source>
        <dbReference type="PROSITE-ProRule" id="PRU01094"/>
    </source>
</evidence>
<comment type="subcellular location">
    <subcellularLocation>
        <location evidence="1">Mitochondrion inner membrane</location>
        <topology evidence="1">Single-pass membrane protein</topology>
    </subcellularLocation>
</comment>
<dbReference type="STRING" id="28377.ENSACAP00000018251"/>
<evidence type="ECO:0000256" key="3">
    <source>
        <dbReference type="ARBA" id="ARBA00022792"/>
    </source>
</evidence>
<evidence type="ECO:0000256" key="8">
    <source>
        <dbReference type="SAM" id="Phobius"/>
    </source>
</evidence>
<dbReference type="KEGG" id="acs:100561096"/>
<dbReference type="GO" id="GO:0045815">
    <property type="term" value="P:transcription initiation-coupled chromatin remodeling"/>
    <property type="evidence" value="ECO:0007669"/>
    <property type="project" value="Ensembl"/>
</dbReference>
<keyword evidence="2 8" id="KW-0812">Transmembrane</keyword>
<protein>
    <submittedName>
        <fullName evidence="10">LETM1 domain containing 1</fullName>
    </submittedName>
</protein>
<dbReference type="InParanoid" id="G1KV41"/>
<dbReference type="Bgee" id="ENSACAG00000024248">
    <property type="expression patterns" value="Expressed in ovary and 13 other cell types or tissues"/>
</dbReference>
<reference evidence="10 11" key="1">
    <citation type="submission" date="2009-12" db="EMBL/GenBank/DDBJ databases">
        <title>The Genome Sequence of Anolis carolinensis (Green Anole Lizard).</title>
        <authorList>
            <consortium name="The Genome Sequencing Platform"/>
            <person name="Di Palma F."/>
            <person name="Alfoldi J."/>
            <person name="Heiman D."/>
            <person name="Young S."/>
            <person name="Grabherr M."/>
            <person name="Johnson J."/>
            <person name="Lander E.S."/>
            <person name="Lindblad-Toh K."/>
        </authorList>
    </citation>
    <scope>NUCLEOTIDE SEQUENCE [LARGE SCALE GENOMIC DNA]</scope>
    <source>
        <strain evidence="10 11">JBL SC #1</strain>
    </source>
</reference>
<evidence type="ECO:0000256" key="5">
    <source>
        <dbReference type="ARBA" id="ARBA00023128"/>
    </source>
</evidence>
<dbReference type="Ensembl" id="ENSACAT00000028273.3">
    <property type="protein sequence ID" value="ENSACAP00000018251.2"/>
    <property type="gene ID" value="ENSACAG00000024248.3"/>
</dbReference>
<organism evidence="10 11">
    <name type="scientific">Anolis carolinensis</name>
    <name type="common">Green anole</name>
    <name type="synonym">American chameleon</name>
    <dbReference type="NCBI Taxonomy" id="28377"/>
    <lineage>
        <taxon>Eukaryota</taxon>
        <taxon>Metazoa</taxon>
        <taxon>Chordata</taxon>
        <taxon>Craniata</taxon>
        <taxon>Vertebrata</taxon>
        <taxon>Euteleostomi</taxon>
        <taxon>Lepidosauria</taxon>
        <taxon>Squamata</taxon>
        <taxon>Bifurcata</taxon>
        <taxon>Unidentata</taxon>
        <taxon>Episquamata</taxon>
        <taxon>Toxicofera</taxon>
        <taxon>Iguania</taxon>
        <taxon>Dactyloidae</taxon>
        <taxon>Anolis</taxon>
    </lineage>
</organism>
<dbReference type="PANTHER" id="PTHR14009:SF13">
    <property type="entry name" value="LETM1 DOMAIN-CONTAINING PROTEIN 1"/>
    <property type="match status" value="1"/>
</dbReference>